<dbReference type="STRING" id="413882.AAW51_4771"/>
<keyword evidence="4 7" id="KW-0255">Endonuclease</keyword>
<reference evidence="8 9" key="1">
    <citation type="submission" date="2015-05" db="EMBL/GenBank/DDBJ databases">
        <authorList>
            <person name="Tang B."/>
            <person name="Yu Y."/>
        </authorList>
    </citation>
    <scope>NUCLEOTIDE SEQUENCE [LARGE SCALE GENOMIC DNA]</scope>
    <source>
        <strain evidence="8 9">DSM 7029</strain>
    </source>
</reference>
<keyword evidence="9" id="KW-1185">Reference proteome</keyword>
<dbReference type="AlphaFoldDB" id="A0A0G3BPX1"/>
<name>A0A0G3BPX1_9BURK</name>
<dbReference type="Proteomes" id="UP000035352">
    <property type="component" value="Chromosome"/>
</dbReference>
<dbReference type="SUPFAM" id="SSF55486">
    <property type="entry name" value="Metalloproteases ('zincins'), catalytic domain"/>
    <property type="match status" value="1"/>
</dbReference>
<dbReference type="PANTHER" id="PTHR46986">
    <property type="entry name" value="ENDORIBONUCLEASE YBEY, CHLOROPLASTIC"/>
    <property type="match status" value="1"/>
</dbReference>
<keyword evidence="7" id="KW-0963">Cytoplasm</keyword>
<comment type="function">
    <text evidence="7">Single strand-specific metallo-endoribonuclease involved in late-stage 70S ribosome quality control and in maturation of the 3' terminus of the 16S rRNA.</text>
</comment>
<evidence type="ECO:0000256" key="4">
    <source>
        <dbReference type="ARBA" id="ARBA00022759"/>
    </source>
</evidence>
<dbReference type="HAMAP" id="MF_00009">
    <property type="entry name" value="Endoribonucl_YbeY"/>
    <property type="match status" value="1"/>
</dbReference>
<evidence type="ECO:0000256" key="1">
    <source>
        <dbReference type="ARBA" id="ARBA00010875"/>
    </source>
</evidence>
<evidence type="ECO:0000256" key="2">
    <source>
        <dbReference type="ARBA" id="ARBA00022722"/>
    </source>
</evidence>
<comment type="similarity">
    <text evidence="1 7">Belongs to the endoribonuclease YbeY family.</text>
</comment>
<dbReference type="PATRIC" id="fig|413882.6.peg.4978"/>
<feature type="binding site" evidence="7">
    <location>
        <position position="121"/>
    </location>
    <ligand>
        <name>Zn(2+)</name>
        <dbReference type="ChEBI" id="CHEBI:29105"/>
        <note>catalytic</note>
    </ligand>
</feature>
<dbReference type="RefSeq" id="WP_047196601.1">
    <property type="nucleotide sequence ID" value="NZ_CP011371.1"/>
</dbReference>
<proteinExistence type="inferred from homology"/>
<dbReference type="GO" id="GO:0004521">
    <property type="term" value="F:RNA endonuclease activity"/>
    <property type="evidence" value="ECO:0007669"/>
    <property type="project" value="UniProtKB-UniRule"/>
</dbReference>
<keyword evidence="2 7" id="KW-0540">Nuclease</keyword>
<dbReference type="EMBL" id="CP011371">
    <property type="protein sequence ID" value="AKJ31462.1"/>
    <property type="molecule type" value="Genomic_DNA"/>
</dbReference>
<organism evidence="8 9">
    <name type="scientific">Caldimonas brevitalea</name>
    <dbReference type="NCBI Taxonomy" id="413882"/>
    <lineage>
        <taxon>Bacteria</taxon>
        <taxon>Pseudomonadati</taxon>
        <taxon>Pseudomonadota</taxon>
        <taxon>Betaproteobacteria</taxon>
        <taxon>Burkholderiales</taxon>
        <taxon>Sphaerotilaceae</taxon>
        <taxon>Caldimonas</taxon>
    </lineage>
</organism>
<dbReference type="EC" id="3.1.-.-" evidence="7"/>
<dbReference type="PANTHER" id="PTHR46986:SF1">
    <property type="entry name" value="ENDORIBONUCLEASE YBEY, CHLOROPLASTIC"/>
    <property type="match status" value="1"/>
</dbReference>
<protein>
    <recommendedName>
        <fullName evidence="7">Endoribonuclease YbeY</fullName>
        <ecNumber evidence="7">3.1.-.-</ecNumber>
    </recommendedName>
</protein>
<dbReference type="InterPro" id="IPR002036">
    <property type="entry name" value="YbeY"/>
</dbReference>
<dbReference type="Pfam" id="PF02130">
    <property type="entry name" value="YbeY"/>
    <property type="match status" value="1"/>
</dbReference>
<dbReference type="GO" id="GO:0005737">
    <property type="term" value="C:cytoplasm"/>
    <property type="evidence" value="ECO:0007669"/>
    <property type="project" value="UniProtKB-SubCell"/>
</dbReference>
<dbReference type="InterPro" id="IPR020549">
    <property type="entry name" value="YbeY_CS"/>
</dbReference>
<dbReference type="OrthoDB" id="9807740at2"/>
<comment type="cofactor">
    <cofactor evidence="7">
        <name>Zn(2+)</name>
        <dbReference type="ChEBI" id="CHEBI:29105"/>
    </cofactor>
    <text evidence="7">Binds 1 zinc ion.</text>
</comment>
<dbReference type="InterPro" id="IPR023091">
    <property type="entry name" value="MetalPrtase_cat_dom_sf_prd"/>
</dbReference>
<keyword evidence="7" id="KW-0698">rRNA processing</keyword>
<evidence type="ECO:0000256" key="5">
    <source>
        <dbReference type="ARBA" id="ARBA00022801"/>
    </source>
</evidence>
<evidence type="ECO:0000256" key="6">
    <source>
        <dbReference type="ARBA" id="ARBA00022833"/>
    </source>
</evidence>
<dbReference type="Gene3D" id="3.40.390.30">
    <property type="entry name" value="Metalloproteases ('zincins'), catalytic domain"/>
    <property type="match status" value="1"/>
</dbReference>
<evidence type="ECO:0000313" key="9">
    <source>
        <dbReference type="Proteomes" id="UP000035352"/>
    </source>
</evidence>
<dbReference type="KEGG" id="pbh:AAW51_4771"/>
<keyword evidence="6 7" id="KW-0862">Zinc</keyword>
<evidence type="ECO:0000256" key="7">
    <source>
        <dbReference type="HAMAP-Rule" id="MF_00009"/>
    </source>
</evidence>
<feature type="binding site" evidence="7">
    <location>
        <position position="115"/>
    </location>
    <ligand>
        <name>Zn(2+)</name>
        <dbReference type="ChEBI" id="CHEBI:29105"/>
        <note>catalytic</note>
    </ligand>
</feature>
<comment type="subcellular location">
    <subcellularLocation>
        <location evidence="7">Cytoplasm</location>
    </subcellularLocation>
</comment>
<evidence type="ECO:0000256" key="3">
    <source>
        <dbReference type="ARBA" id="ARBA00022723"/>
    </source>
</evidence>
<feature type="binding site" evidence="7">
    <location>
        <position position="111"/>
    </location>
    <ligand>
        <name>Zn(2+)</name>
        <dbReference type="ChEBI" id="CHEBI:29105"/>
        <note>catalytic</note>
    </ligand>
</feature>
<keyword evidence="5 7" id="KW-0378">Hydrolase</keyword>
<evidence type="ECO:0000313" key="8">
    <source>
        <dbReference type="EMBL" id="AKJ31462.1"/>
    </source>
</evidence>
<dbReference type="PROSITE" id="PS01306">
    <property type="entry name" value="UPF0054"/>
    <property type="match status" value="1"/>
</dbReference>
<keyword evidence="3 7" id="KW-0479">Metal-binding</keyword>
<keyword evidence="7" id="KW-0690">Ribosome biogenesis</keyword>
<dbReference type="GO" id="GO:0008270">
    <property type="term" value="F:zinc ion binding"/>
    <property type="evidence" value="ECO:0007669"/>
    <property type="project" value="UniProtKB-UniRule"/>
</dbReference>
<dbReference type="GO" id="GO:0006364">
    <property type="term" value="P:rRNA processing"/>
    <property type="evidence" value="ECO:0007669"/>
    <property type="project" value="UniProtKB-UniRule"/>
</dbReference>
<dbReference type="NCBIfam" id="TIGR00043">
    <property type="entry name" value="rRNA maturation RNase YbeY"/>
    <property type="match status" value="1"/>
</dbReference>
<accession>A0A0G3BPX1</accession>
<sequence>MGAVKPQLQLSLQFADPRHRAELPRHKVMRWMRAALEAPAEITVRVVDAEEGQRLNREFRAKDYATNVLTFDYAHEPVVMADLVLCAPVVEREAAELGKSLQAHYAHLLVHGTLHAQGYDHEADDEAQVMEARETELMLALGFDDPYLKPPLEA</sequence>
<gene>
    <name evidence="7 8" type="primary">ybeY</name>
    <name evidence="8" type="ORF">AAW51_4771</name>
</gene>
<dbReference type="GO" id="GO:0004222">
    <property type="term" value="F:metalloendopeptidase activity"/>
    <property type="evidence" value="ECO:0007669"/>
    <property type="project" value="InterPro"/>
</dbReference>